<name>A0A2M8LEV2_9BACT</name>
<protein>
    <recommendedName>
        <fullName evidence="3">Sporulation stage II protein D amidase enhancer LytB N-terminal domain-containing protein</fullName>
    </recommendedName>
</protein>
<evidence type="ECO:0000259" key="3">
    <source>
        <dbReference type="Pfam" id="PF08486"/>
    </source>
</evidence>
<dbReference type="EMBL" id="PFET01000008">
    <property type="protein sequence ID" value="PJE75955.1"/>
    <property type="molecule type" value="Genomic_DNA"/>
</dbReference>
<feature type="chain" id="PRO_5014812113" description="Sporulation stage II protein D amidase enhancer LytB N-terminal domain-containing protein" evidence="2">
    <location>
        <begin position="37"/>
        <end position="665"/>
    </location>
</feature>
<dbReference type="InterPro" id="IPR013783">
    <property type="entry name" value="Ig-like_fold"/>
</dbReference>
<evidence type="ECO:0000256" key="1">
    <source>
        <dbReference type="SAM" id="MobiDB-lite"/>
    </source>
</evidence>
<evidence type="ECO:0000313" key="4">
    <source>
        <dbReference type="EMBL" id="PJE75955.1"/>
    </source>
</evidence>
<dbReference type="Gene3D" id="2.60.40.10">
    <property type="entry name" value="Immunoglobulins"/>
    <property type="match status" value="2"/>
</dbReference>
<dbReference type="AlphaFoldDB" id="A0A2M8LEV2"/>
<reference evidence="4 5" key="1">
    <citation type="submission" date="2017-09" db="EMBL/GenBank/DDBJ databases">
        <title>Depth-based differentiation of microbial function through sediment-hosted aquifers and enrichment of novel symbionts in the deep terrestrial subsurface.</title>
        <authorList>
            <person name="Probst A.J."/>
            <person name="Ladd B."/>
            <person name="Jarett J.K."/>
            <person name="Geller-Mcgrath D.E."/>
            <person name="Sieber C.M."/>
            <person name="Emerson J.B."/>
            <person name="Anantharaman K."/>
            <person name="Thomas B.C."/>
            <person name="Malmstrom R."/>
            <person name="Stieglmeier M."/>
            <person name="Klingl A."/>
            <person name="Woyke T."/>
            <person name="Ryan C.M."/>
            <person name="Banfield J.F."/>
        </authorList>
    </citation>
    <scope>NUCLEOTIDE SEQUENCE [LARGE SCALE GENOMIC DNA]</scope>
    <source>
        <strain evidence="4">CG10_big_fil_rev_8_21_14_0_10_48_11</strain>
    </source>
</reference>
<evidence type="ECO:0000313" key="5">
    <source>
        <dbReference type="Proteomes" id="UP000231152"/>
    </source>
</evidence>
<feature type="domain" description="Sporulation stage II protein D amidase enhancer LytB N-terminal" evidence="3">
    <location>
        <begin position="487"/>
        <end position="580"/>
    </location>
</feature>
<dbReference type="Proteomes" id="UP000231152">
    <property type="component" value="Unassembled WGS sequence"/>
</dbReference>
<keyword evidence="2" id="KW-0732">Signal</keyword>
<evidence type="ECO:0000256" key="2">
    <source>
        <dbReference type="SAM" id="SignalP"/>
    </source>
</evidence>
<feature type="signal peptide" evidence="2">
    <location>
        <begin position="1"/>
        <end position="36"/>
    </location>
</feature>
<proteinExistence type="predicted"/>
<comment type="caution">
    <text evidence="4">The sequence shown here is derived from an EMBL/GenBank/DDBJ whole genome shotgun (WGS) entry which is preliminary data.</text>
</comment>
<feature type="region of interest" description="Disordered" evidence="1">
    <location>
        <begin position="164"/>
        <end position="196"/>
    </location>
</feature>
<gene>
    <name evidence="4" type="ORF">COV04_02270</name>
</gene>
<dbReference type="Pfam" id="PF08486">
    <property type="entry name" value="SpoIID"/>
    <property type="match status" value="1"/>
</dbReference>
<organism evidence="4 5">
    <name type="scientific">Candidatus Uhrbacteria bacterium CG10_big_fil_rev_8_21_14_0_10_48_11</name>
    <dbReference type="NCBI Taxonomy" id="1975037"/>
    <lineage>
        <taxon>Bacteria</taxon>
        <taxon>Candidatus Uhriibacteriota</taxon>
    </lineage>
</organism>
<dbReference type="InterPro" id="IPR013693">
    <property type="entry name" value="SpoIID/LytB_N"/>
</dbReference>
<accession>A0A2M8LEV2</accession>
<sequence>MPSLRIATHHARRLSLPLLTAVLLVCAVATTPPTYAATYAAQKMITSKVPTTLTQLQPYTYAIGFKNIGSTTWSSAGTDRITAKTTQNVRYEHWFSSHLWIDKLTVTSMTPNTVAPGQVAYFNLPLEAPQKNATFNNMFAVFAGDKKIEGSDFSLTLTVGNTASSTNTQTTSTPTASAPAAVPTPVPTSSATTATADTLRTNPYATATPLIKSAQSLSLQAGAAATFTIGIKNTGDRNWRNVSPSLVALNFDPSSTANVSFKDSSWVSSIVILNQSAPLTQPSELGFFSFIIKAPTMGGQYNPEFYLTLNGDTLIEGSRFHLPISVAMPAPVVTPSAPPTTTSSPTIVCIAADQNQDLEQDPGNPSESGLCQPSHTEPIMRVGIDKLEGQLGVTANLPYIIRDNAGKEFVKVAAGMTTFLSYNAATGAYTAVSPGPLITSPLPLQVVAATDPSIITLTTFSNPVAYHPGWNDNTYRGAIEIRWSEADQKVWIINELPMEDYLRGLAESSNAAEPEYQKALITAARSYALYHHDASTKHLARHFDVVATVSDQYYRGYESEKRLPAVSTAVDATRGQVVTYNGSVVVTPYSASTDGTTRSWEDVWGGTPKPWLVRKPVPEDVGRQRFGHGVGMSQLAANDMAKKGKNYLDILTFFYVNTNIAQWYN</sequence>